<dbReference type="PANTHER" id="PTHR43201">
    <property type="entry name" value="ACYL-COA SYNTHETASE"/>
    <property type="match status" value="1"/>
</dbReference>
<dbReference type="InterPro" id="IPR010192">
    <property type="entry name" value="MenE"/>
</dbReference>
<evidence type="ECO:0000313" key="8">
    <source>
        <dbReference type="Proteomes" id="UP000221024"/>
    </source>
</evidence>
<dbReference type="NCBIfam" id="TIGR01923">
    <property type="entry name" value="menE"/>
    <property type="match status" value="1"/>
</dbReference>
<sequence length="475" mass="51290">MTTSHIICPLALQARYRPHAPAVVGPACTWTFADLEAHIRTAQHALQQDAQLQGASIGLLPRRDVQTLAWLWAGWRERRRVVLVSRRWTPDERADALQMAGVATCLADDDDALPAAAPVAVHPRSRRAEDASVQARSCASTLQLQGDATVIFTSGSTGQPKGVVHAWRSHFYSARGAASVMPLRSTDCWALSLPLYHIGGLAIVMRAALAGAAVALLNNPVRDWTTRRITHGSLVATQLKRLLEATDGPPPPWLRGLLVGGGPVPAGLLDEAHARGWPVHTTYGSTEMGSQVTTTPPGASRETLATAGHVLPHRELAVRDTGELAVRGPTRCRAYLTPTGRTQSFDADGWLGTGDVGHLDAEGRLHITGRVDHQFISGGENIQPETVERALQALPQVARAVVVPVPDEEFGARPVAFVEPAPGTAFAPGCYRTGLQGRLARFKHPDRYLLWPDDLPNRMKIDRAALRNRAQQACD</sequence>
<accession>A0A2H3NP18</accession>
<evidence type="ECO:0000256" key="4">
    <source>
        <dbReference type="ARBA" id="ARBA00022840"/>
    </source>
</evidence>
<evidence type="ECO:0000256" key="2">
    <source>
        <dbReference type="ARBA" id="ARBA00022598"/>
    </source>
</evidence>
<dbReference type="AlphaFoldDB" id="A0A2H3NP18"/>
<dbReference type="Gene3D" id="3.40.50.12780">
    <property type="entry name" value="N-terminal domain of ligase-like"/>
    <property type="match status" value="1"/>
</dbReference>
<dbReference type="OrthoDB" id="9765680at2"/>
<evidence type="ECO:0000259" key="5">
    <source>
        <dbReference type="Pfam" id="PF00501"/>
    </source>
</evidence>
<dbReference type="GO" id="GO:0006631">
    <property type="term" value="P:fatty acid metabolic process"/>
    <property type="evidence" value="ECO:0007669"/>
    <property type="project" value="TreeGrafter"/>
</dbReference>
<gene>
    <name evidence="7" type="primary">menE</name>
    <name evidence="7" type="ORF">CRI93_08890</name>
</gene>
<dbReference type="InterPro" id="IPR000873">
    <property type="entry name" value="AMP-dep_synth/lig_dom"/>
</dbReference>
<keyword evidence="1" id="KW-0474">Menaquinone biosynthesis</keyword>
<dbReference type="Pfam" id="PF13193">
    <property type="entry name" value="AMP-binding_C"/>
    <property type="match status" value="1"/>
</dbReference>
<feature type="domain" description="AMP-binding enzyme C-terminal" evidence="6">
    <location>
        <begin position="387"/>
        <end position="456"/>
    </location>
</feature>
<comment type="caution">
    <text evidence="7">The sequence shown here is derived from an EMBL/GenBank/DDBJ whole genome shotgun (WGS) entry which is preliminary data.</text>
</comment>
<feature type="domain" description="AMP-dependent synthetase/ligase" evidence="5">
    <location>
        <begin position="13"/>
        <end position="336"/>
    </location>
</feature>
<organism evidence="7 8">
    <name type="scientific">Longimonas halophila</name>
    <dbReference type="NCBI Taxonomy" id="1469170"/>
    <lineage>
        <taxon>Bacteria</taxon>
        <taxon>Pseudomonadati</taxon>
        <taxon>Rhodothermota</taxon>
        <taxon>Rhodothermia</taxon>
        <taxon>Rhodothermales</taxon>
        <taxon>Salisaetaceae</taxon>
        <taxon>Longimonas</taxon>
    </lineage>
</organism>
<keyword evidence="4" id="KW-0067">ATP-binding</keyword>
<dbReference type="GO" id="GO:0009234">
    <property type="term" value="P:menaquinone biosynthetic process"/>
    <property type="evidence" value="ECO:0007669"/>
    <property type="project" value="UniProtKB-KW"/>
</dbReference>
<dbReference type="GO" id="GO:0008756">
    <property type="term" value="F:o-succinylbenzoate-CoA ligase activity"/>
    <property type="evidence" value="ECO:0007669"/>
    <property type="project" value="InterPro"/>
</dbReference>
<dbReference type="RefSeq" id="WP_098062269.1">
    <property type="nucleotide sequence ID" value="NZ_PDEP01000007.1"/>
</dbReference>
<dbReference type="PROSITE" id="PS00455">
    <property type="entry name" value="AMP_BINDING"/>
    <property type="match status" value="1"/>
</dbReference>
<dbReference type="InterPro" id="IPR020845">
    <property type="entry name" value="AMP-binding_CS"/>
</dbReference>
<dbReference type="InterPro" id="IPR025110">
    <property type="entry name" value="AMP-bd_C"/>
</dbReference>
<evidence type="ECO:0000256" key="3">
    <source>
        <dbReference type="ARBA" id="ARBA00022741"/>
    </source>
</evidence>
<evidence type="ECO:0000256" key="1">
    <source>
        <dbReference type="ARBA" id="ARBA00022428"/>
    </source>
</evidence>
<proteinExistence type="predicted"/>
<dbReference type="Pfam" id="PF00501">
    <property type="entry name" value="AMP-binding"/>
    <property type="match status" value="1"/>
</dbReference>
<name>A0A2H3NP18_9BACT</name>
<protein>
    <submittedName>
        <fullName evidence="7">O-succinylbenzoate--CoA ligase</fullName>
    </submittedName>
</protein>
<dbReference type="Proteomes" id="UP000221024">
    <property type="component" value="Unassembled WGS sequence"/>
</dbReference>
<keyword evidence="3" id="KW-0547">Nucleotide-binding</keyword>
<dbReference type="InterPro" id="IPR045851">
    <property type="entry name" value="AMP-bd_C_sf"/>
</dbReference>
<dbReference type="GO" id="GO:0031956">
    <property type="term" value="F:medium-chain fatty acid-CoA ligase activity"/>
    <property type="evidence" value="ECO:0007669"/>
    <property type="project" value="TreeGrafter"/>
</dbReference>
<reference evidence="7 8" key="1">
    <citation type="submission" date="2017-10" db="EMBL/GenBank/DDBJ databases">
        <title>Draft genome of Longimonas halophila.</title>
        <authorList>
            <person name="Goh K.M."/>
            <person name="Shamsir M.S."/>
            <person name="Lim S.W."/>
        </authorList>
    </citation>
    <scope>NUCLEOTIDE SEQUENCE [LARGE SCALE GENOMIC DNA]</scope>
    <source>
        <strain evidence="7 8">KCTC 42399</strain>
    </source>
</reference>
<dbReference type="InterPro" id="IPR042099">
    <property type="entry name" value="ANL_N_sf"/>
</dbReference>
<keyword evidence="8" id="KW-1185">Reference proteome</keyword>
<dbReference type="SUPFAM" id="SSF56801">
    <property type="entry name" value="Acetyl-CoA synthetase-like"/>
    <property type="match status" value="1"/>
</dbReference>
<dbReference type="PANTHER" id="PTHR43201:SF32">
    <property type="entry name" value="2-SUCCINYLBENZOATE--COA LIGASE, CHLOROPLASTIC_PEROXISOMAL"/>
    <property type="match status" value="1"/>
</dbReference>
<dbReference type="EMBL" id="PDEP01000007">
    <property type="protein sequence ID" value="PEN06743.1"/>
    <property type="molecule type" value="Genomic_DNA"/>
</dbReference>
<keyword evidence="2 7" id="KW-0436">Ligase</keyword>
<evidence type="ECO:0000313" key="7">
    <source>
        <dbReference type="EMBL" id="PEN06743.1"/>
    </source>
</evidence>
<dbReference type="Gene3D" id="3.30.300.30">
    <property type="match status" value="1"/>
</dbReference>
<evidence type="ECO:0000259" key="6">
    <source>
        <dbReference type="Pfam" id="PF13193"/>
    </source>
</evidence>
<dbReference type="GO" id="GO:0005524">
    <property type="term" value="F:ATP binding"/>
    <property type="evidence" value="ECO:0007669"/>
    <property type="project" value="UniProtKB-KW"/>
</dbReference>